<protein>
    <recommendedName>
        <fullName evidence="2">DUF1559 domain-containing protein</fullName>
    </recommendedName>
</protein>
<dbReference type="AlphaFoldDB" id="A0A518C3J2"/>
<feature type="domain" description="DUF1559" evidence="2">
    <location>
        <begin position="34"/>
        <end position="293"/>
    </location>
</feature>
<dbReference type="PANTHER" id="PTHR30093:SF2">
    <property type="entry name" value="TYPE II SECRETION SYSTEM PROTEIN H"/>
    <property type="match status" value="1"/>
</dbReference>
<dbReference type="InterPro" id="IPR011453">
    <property type="entry name" value="DUF1559"/>
</dbReference>
<evidence type="ECO:0000313" key="4">
    <source>
        <dbReference type="Proteomes" id="UP000318626"/>
    </source>
</evidence>
<gene>
    <name evidence="3" type="ORF">Pan97_07830</name>
</gene>
<dbReference type="InterPro" id="IPR045584">
    <property type="entry name" value="Pilin-like"/>
</dbReference>
<dbReference type="OrthoDB" id="263324at2"/>
<keyword evidence="4" id="KW-1185">Reference proteome</keyword>
<accession>A0A518C3J2</accession>
<dbReference type="RefSeq" id="WP_144970814.1">
    <property type="nucleotide sequence ID" value="NZ_CP036289.1"/>
</dbReference>
<name>A0A518C3J2_9BACT</name>
<dbReference type="Gene3D" id="3.30.700.10">
    <property type="entry name" value="Glycoprotein, Type 4 Pilin"/>
    <property type="match status" value="1"/>
</dbReference>
<evidence type="ECO:0000259" key="2">
    <source>
        <dbReference type="Pfam" id="PF07596"/>
    </source>
</evidence>
<dbReference type="Proteomes" id="UP000318626">
    <property type="component" value="Chromosome"/>
</dbReference>
<evidence type="ECO:0000313" key="3">
    <source>
        <dbReference type="EMBL" id="QDU73783.1"/>
    </source>
</evidence>
<dbReference type="NCBIfam" id="TIGR04294">
    <property type="entry name" value="pre_pil_HX9DG"/>
    <property type="match status" value="1"/>
</dbReference>
<keyword evidence="1" id="KW-0472">Membrane</keyword>
<dbReference type="NCBIfam" id="TIGR02532">
    <property type="entry name" value="IV_pilin_GFxxxE"/>
    <property type="match status" value="1"/>
</dbReference>
<evidence type="ECO:0000256" key="1">
    <source>
        <dbReference type="SAM" id="Phobius"/>
    </source>
</evidence>
<dbReference type="EMBL" id="CP036289">
    <property type="protein sequence ID" value="QDU73783.1"/>
    <property type="molecule type" value="Genomic_DNA"/>
</dbReference>
<dbReference type="KEGG" id="bvo:Pan97_07830"/>
<sequence length="311" mass="33786">MSTRSSRTAFTLVELLVVIAIIGILIALLLPAVQQAREAARRLSCSNNMKQIGLGMNNFHDTFLNFPYAFRDRVEGDDANTYATGWIQILPFLEQDAVARRWDPEEARNSTADPDGDGWSNATLQQEIIPTYYCPTMTMPSDSLDGYYGAEGRAPSSYQFCVDADEADPLGAFLYASATAADGAIIPVKTFTDSSNPPGPLHRDPTKFRDITDGTSNTFMVGETDFTPQGVPSTSYGAVWSYGYYGWGTGAIQLDKHDNTSTVYGAFRSQHPGGAHFLMVDGSVSFVPATIDMTTYQAIFTRAGGEVASLP</sequence>
<keyword evidence="1" id="KW-0812">Transmembrane</keyword>
<organism evidence="3 4">
    <name type="scientific">Bremerella volcania</name>
    <dbReference type="NCBI Taxonomy" id="2527984"/>
    <lineage>
        <taxon>Bacteria</taxon>
        <taxon>Pseudomonadati</taxon>
        <taxon>Planctomycetota</taxon>
        <taxon>Planctomycetia</taxon>
        <taxon>Pirellulales</taxon>
        <taxon>Pirellulaceae</taxon>
        <taxon>Bremerella</taxon>
    </lineage>
</organism>
<dbReference type="Pfam" id="PF07963">
    <property type="entry name" value="N_methyl"/>
    <property type="match status" value="1"/>
</dbReference>
<proteinExistence type="predicted"/>
<dbReference type="InterPro" id="IPR012902">
    <property type="entry name" value="N_methyl_site"/>
</dbReference>
<keyword evidence="1" id="KW-1133">Transmembrane helix</keyword>
<feature type="transmembrane region" description="Helical" evidence="1">
    <location>
        <begin position="12"/>
        <end position="33"/>
    </location>
</feature>
<dbReference type="PANTHER" id="PTHR30093">
    <property type="entry name" value="GENERAL SECRETION PATHWAY PROTEIN G"/>
    <property type="match status" value="1"/>
</dbReference>
<dbReference type="Pfam" id="PF07596">
    <property type="entry name" value="SBP_bac_10"/>
    <property type="match status" value="1"/>
</dbReference>
<dbReference type="InterPro" id="IPR027558">
    <property type="entry name" value="Pre_pil_HX9DG_C"/>
</dbReference>
<dbReference type="SUPFAM" id="SSF54523">
    <property type="entry name" value="Pili subunits"/>
    <property type="match status" value="1"/>
</dbReference>
<reference evidence="4" key="1">
    <citation type="submission" date="2019-02" db="EMBL/GenBank/DDBJ databases">
        <title>Deep-cultivation of Planctomycetes and their phenomic and genomic characterization uncovers novel biology.</title>
        <authorList>
            <person name="Wiegand S."/>
            <person name="Jogler M."/>
            <person name="Boedeker C."/>
            <person name="Pinto D."/>
            <person name="Vollmers J."/>
            <person name="Rivas-Marin E."/>
            <person name="Kohn T."/>
            <person name="Peeters S.H."/>
            <person name="Heuer A."/>
            <person name="Rast P."/>
            <person name="Oberbeckmann S."/>
            <person name="Bunk B."/>
            <person name="Jeske O."/>
            <person name="Meyerdierks A."/>
            <person name="Storesund J.E."/>
            <person name="Kallscheuer N."/>
            <person name="Luecker S."/>
            <person name="Lage O.M."/>
            <person name="Pohl T."/>
            <person name="Merkel B.J."/>
            <person name="Hornburger P."/>
            <person name="Mueller R.-W."/>
            <person name="Bruemmer F."/>
            <person name="Labrenz M."/>
            <person name="Spormann A.M."/>
            <person name="Op den Camp H."/>
            <person name="Overmann J."/>
            <person name="Amann R."/>
            <person name="Jetten M.S.M."/>
            <person name="Mascher T."/>
            <person name="Medema M.H."/>
            <person name="Devos D.P."/>
            <person name="Kaster A.-K."/>
            <person name="Ovreas L."/>
            <person name="Rohde M."/>
            <person name="Galperin M.Y."/>
            <person name="Jogler C."/>
        </authorList>
    </citation>
    <scope>NUCLEOTIDE SEQUENCE [LARGE SCALE GENOMIC DNA]</scope>
    <source>
        <strain evidence="4">Pan97</strain>
    </source>
</reference>